<dbReference type="RefSeq" id="WP_183317468.1">
    <property type="nucleotide sequence ID" value="NZ_JACIEN010000004.1"/>
</dbReference>
<name>A0A840C3H1_9HYPH</name>
<feature type="domain" description="ABC transporter" evidence="5">
    <location>
        <begin position="29"/>
        <end position="261"/>
    </location>
</feature>
<dbReference type="InterPro" id="IPR003593">
    <property type="entry name" value="AAA+_ATPase"/>
</dbReference>
<dbReference type="InterPro" id="IPR050683">
    <property type="entry name" value="Bact_Polysacc_Export_ATP-bd"/>
</dbReference>
<dbReference type="Proteomes" id="UP000577362">
    <property type="component" value="Unassembled WGS sequence"/>
</dbReference>
<gene>
    <name evidence="6" type="ORF">GGR16_003609</name>
</gene>
<organism evidence="6 7">
    <name type="scientific">Chelatococcus caeni</name>
    <dbReference type="NCBI Taxonomy" id="1348468"/>
    <lineage>
        <taxon>Bacteria</taxon>
        <taxon>Pseudomonadati</taxon>
        <taxon>Pseudomonadota</taxon>
        <taxon>Alphaproteobacteria</taxon>
        <taxon>Hyphomicrobiales</taxon>
        <taxon>Chelatococcaceae</taxon>
        <taxon>Chelatococcus</taxon>
    </lineage>
</organism>
<dbReference type="Gene3D" id="3.40.50.300">
    <property type="entry name" value="P-loop containing nucleotide triphosphate hydrolases"/>
    <property type="match status" value="1"/>
</dbReference>
<dbReference type="SUPFAM" id="SSF52540">
    <property type="entry name" value="P-loop containing nucleoside triphosphate hydrolases"/>
    <property type="match status" value="1"/>
</dbReference>
<sequence length="430" mass="47078">MSAIITVDNLGKQYALSGTGAPAYATLRESLADAARRLFSRAPATEQKEAARSFWALRNVSFDVAEGEVVGIVGRNGAGKSTLLKVLSRITAPSEGTARIRGRVGSLLEVGTGFHPELSGRENIYFNGAILGLRKHEIRARFDEIVEFSGVGDFLDIPIKRYSSGMKMRLAFSVAAHLEPEIMVVDEVLAVGDADFQKKCLGKMKDVANSGRTVLFVSHNMNAVMQLCSRVLWLERGSIREDTRAVHEVCGRYLLGSGGALKGAYITAEDSPLDSEYFSLRSFRVVDAEGSTLDQPTPNDRPATVEIEVDIHRLSPLLNFGFAVIDEQGQQVFWSVTTDRAEHEWPSLSLGRNKLYAQIPPHLLNEGKYRVDFFASLHGQGWFSEPGSTSAHVQLQIAGGLSPSPYWRSRRPGSAAPVLTWHAGSTRESD</sequence>
<accession>A0A840C3H1</accession>
<dbReference type="InterPro" id="IPR017871">
    <property type="entry name" value="ABC_transporter-like_CS"/>
</dbReference>
<dbReference type="SMART" id="SM00382">
    <property type="entry name" value="AAA"/>
    <property type="match status" value="1"/>
</dbReference>
<evidence type="ECO:0000256" key="4">
    <source>
        <dbReference type="ARBA" id="ARBA00022840"/>
    </source>
</evidence>
<evidence type="ECO:0000256" key="2">
    <source>
        <dbReference type="ARBA" id="ARBA00022448"/>
    </source>
</evidence>
<keyword evidence="3" id="KW-0547">Nucleotide-binding</keyword>
<evidence type="ECO:0000313" key="6">
    <source>
        <dbReference type="EMBL" id="MBB4018562.1"/>
    </source>
</evidence>
<keyword evidence="2" id="KW-0813">Transport</keyword>
<dbReference type="InterPro" id="IPR015860">
    <property type="entry name" value="ABC_transpr_TagH-like"/>
</dbReference>
<dbReference type="CDD" id="cd03220">
    <property type="entry name" value="ABC_KpsT_Wzt"/>
    <property type="match status" value="1"/>
</dbReference>
<dbReference type="InterPro" id="IPR003439">
    <property type="entry name" value="ABC_transporter-like_ATP-bd"/>
</dbReference>
<comment type="similarity">
    <text evidence="1">Belongs to the ABC transporter superfamily.</text>
</comment>
<evidence type="ECO:0000259" key="5">
    <source>
        <dbReference type="PROSITE" id="PS50893"/>
    </source>
</evidence>
<dbReference type="PROSITE" id="PS00211">
    <property type="entry name" value="ABC_TRANSPORTER_1"/>
    <property type="match status" value="1"/>
</dbReference>
<dbReference type="Pfam" id="PF00005">
    <property type="entry name" value="ABC_tran"/>
    <property type="match status" value="1"/>
</dbReference>
<proteinExistence type="inferred from homology"/>
<keyword evidence="7" id="KW-1185">Reference proteome</keyword>
<dbReference type="PROSITE" id="PS50893">
    <property type="entry name" value="ABC_TRANSPORTER_2"/>
    <property type="match status" value="1"/>
</dbReference>
<dbReference type="InterPro" id="IPR027417">
    <property type="entry name" value="P-loop_NTPase"/>
</dbReference>
<protein>
    <submittedName>
        <fullName evidence="6">Lipopolysaccharide transport system ATP-binding protein</fullName>
    </submittedName>
</protein>
<comment type="caution">
    <text evidence="6">The sequence shown here is derived from an EMBL/GenBank/DDBJ whole genome shotgun (WGS) entry which is preliminary data.</text>
</comment>
<evidence type="ECO:0000313" key="7">
    <source>
        <dbReference type="Proteomes" id="UP000577362"/>
    </source>
</evidence>
<keyword evidence="4 6" id="KW-0067">ATP-binding</keyword>
<dbReference type="PANTHER" id="PTHR46743:SF2">
    <property type="entry name" value="TEICHOIC ACIDS EXPORT ATP-BINDING PROTEIN TAGH"/>
    <property type="match status" value="1"/>
</dbReference>
<dbReference type="GO" id="GO:0016887">
    <property type="term" value="F:ATP hydrolysis activity"/>
    <property type="evidence" value="ECO:0007669"/>
    <property type="project" value="InterPro"/>
</dbReference>
<dbReference type="PANTHER" id="PTHR46743">
    <property type="entry name" value="TEICHOIC ACIDS EXPORT ATP-BINDING PROTEIN TAGH"/>
    <property type="match status" value="1"/>
</dbReference>
<dbReference type="GO" id="GO:0140359">
    <property type="term" value="F:ABC-type transporter activity"/>
    <property type="evidence" value="ECO:0007669"/>
    <property type="project" value="InterPro"/>
</dbReference>
<dbReference type="GO" id="GO:0005524">
    <property type="term" value="F:ATP binding"/>
    <property type="evidence" value="ECO:0007669"/>
    <property type="project" value="UniProtKB-KW"/>
</dbReference>
<dbReference type="EMBL" id="JACIEN010000004">
    <property type="protein sequence ID" value="MBB4018562.1"/>
    <property type="molecule type" value="Genomic_DNA"/>
</dbReference>
<evidence type="ECO:0000256" key="1">
    <source>
        <dbReference type="ARBA" id="ARBA00005417"/>
    </source>
</evidence>
<evidence type="ECO:0000256" key="3">
    <source>
        <dbReference type="ARBA" id="ARBA00022741"/>
    </source>
</evidence>
<reference evidence="6 7" key="1">
    <citation type="submission" date="2020-08" db="EMBL/GenBank/DDBJ databases">
        <title>Genomic Encyclopedia of Type Strains, Phase IV (KMG-IV): sequencing the most valuable type-strain genomes for metagenomic binning, comparative biology and taxonomic classification.</title>
        <authorList>
            <person name="Goeker M."/>
        </authorList>
    </citation>
    <scope>NUCLEOTIDE SEQUENCE [LARGE SCALE GENOMIC DNA]</scope>
    <source>
        <strain evidence="6 7">DSM 103737</strain>
    </source>
</reference>
<dbReference type="AlphaFoldDB" id="A0A840C3H1"/>
<dbReference type="GO" id="GO:0016020">
    <property type="term" value="C:membrane"/>
    <property type="evidence" value="ECO:0007669"/>
    <property type="project" value="InterPro"/>
</dbReference>